<keyword evidence="3" id="KW-1185">Reference proteome</keyword>
<accession>A0AAD1WDX1</accession>
<organism evidence="2 3">
    <name type="scientific">Pelobates cultripes</name>
    <name type="common">Western spadefoot toad</name>
    <dbReference type="NCBI Taxonomy" id="61616"/>
    <lineage>
        <taxon>Eukaryota</taxon>
        <taxon>Metazoa</taxon>
        <taxon>Chordata</taxon>
        <taxon>Craniata</taxon>
        <taxon>Vertebrata</taxon>
        <taxon>Euteleostomi</taxon>
        <taxon>Amphibia</taxon>
        <taxon>Batrachia</taxon>
        <taxon>Anura</taxon>
        <taxon>Pelobatoidea</taxon>
        <taxon>Pelobatidae</taxon>
        <taxon>Pelobates</taxon>
    </lineage>
</organism>
<dbReference type="EMBL" id="OW240917">
    <property type="protein sequence ID" value="CAH2300693.1"/>
    <property type="molecule type" value="Genomic_DNA"/>
</dbReference>
<feature type="compositionally biased region" description="Polar residues" evidence="1">
    <location>
        <begin position="91"/>
        <end position="103"/>
    </location>
</feature>
<gene>
    <name evidence="2" type="ORF">PECUL_23A009236</name>
</gene>
<feature type="region of interest" description="Disordered" evidence="1">
    <location>
        <begin position="80"/>
        <end position="103"/>
    </location>
</feature>
<dbReference type="Proteomes" id="UP001295444">
    <property type="component" value="Chromosome 06"/>
</dbReference>
<reference evidence="2" key="1">
    <citation type="submission" date="2022-03" db="EMBL/GenBank/DDBJ databases">
        <authorList>
            <person name="Alioto T."/>
            <person name="Alioto T."/>
            <person name="Gomez Garrido J."/>
        </authorList>
    </citation>
    <scope>NUCLEOTIDE SEQUENCE</scope>
</reference>
<sequence length="103" mass="11066">MHNKSSLRITGSHFSRISTTPPCYGENETHHTMAARGWHTVPLTVLTEGGQLKVTDVAQATTFLAAVGISDALQEQGARNTTGTWDMDNITPFTPRNGQGAVT</sequence>
<dbReference type="AlphaFoldDB" id="A0AAD1WDX1"/>
<evidence type="ECO:0000256" key="1">
    <source>
        <dbReference type="SAM" id="MobiDB-lite"/>
    </source>
</evidence>
<name>A0AAD1WDX1_PELCU</name>
<evidence type="ECO:0000313" key="2">
    <source>
        <dbReference type="EMBL" id="CAH2300693.1"/>
    </source>
</evidence>
<protein>
    <submittedName>
        <fullName evidence="2">Uncharacterized protein</fullName>
    </submittedName>
</protein>
<proteinExistence type="predicted"/>
<evidence type="ECO:0000313" key="3">
    <source>
        <dbReference type="Proteomes" id="UP001295444"/>
    </source>
</evidence>